<dbReference type="InterPro" id="IPR046335">
    <property type="entry name" value="LacI/GalR-like_sensor"/>
</dbReference>
<dbReference type="EMBL" id="LK995484">
    <property type="protein sequence ID" value="CED90752.1"/>
    <property type="molecule type" value="Genomic_DNA"/>
</dbReference>
<keyword evidence="2" id="KW-0238">DNA-binding</keyword>
<reference evidence="5" key="1">
    <citation type="submission" date="2014-07" db="EMBL/GenBank/DDBJ databases">
        <authorList>
            <person name="Zhang J.E."/>
            <person name="Yang H."/>
            <person name="Guo J."/>
            <person name="Deng Z."/>
            <person name="Luo H."/>
            <person name="Luo M."/>
            <person name="Zhao B."/>
        </authorList>
    </citation>
    <scope>NUCLEOTIDE SEQUENCE</scope>
    <source>
        <strain evidence="5">AM4</strain>
    </source>
</reference>
<dbReference type="RefSeq" id="WP_210579450.1">
    <property type="nucleotide sequence ID" value="NZ_LK995484.1"/>
</dbReference>
<evidence type="ECO:0000256" key="3">
    <source>
        <dbReference type="ARBA" id="ARBA00023163"/>
    </source>
</evidence>
<proteinExistence type="predicted"/>
<evidence type="ECO:0000259" key="4">
    <source>
        <dbReference type="PROSITE" id="PS50932"/>
    </source>
</evidence>
<dbReference type="InterPro" id="IPR028082">
    <property type="entry name" value="Peripla_BP_I"/>
</dbReference>
<evidence type="ECO:0000256" key="1">
    <source>
        <dbReference type="ARBA" id="ARBA00023015"/>
    </source>
</evidence>
<protein>
    <submittedName>
        <fullName evidence="5">HTH-type transcriptional regulator CelR</fullName>
    </submittedName>
</protein>
<dbReference type="InterPro" id="IPR000843">
    <property type="entry name" value="HTH_LacI"/>
</dbReference>
<dbReference type="SUPFAM" id="SSF47413">
    <property type="entry name" value="lambda repressor-like DNA-binding domains"/>
    <property type="match status" value="1"/>
</dbReference>
<evidence type="ECO:0000256" key="2">
    <source>
        <dbReference type="ARBA" id="ARBA00023125"/>
    </source>
</evidence>
<dbReference type="InterPro" id="IPR010982">
    <property type="entry name" value="Lambda_DNA-bd_dom_sf"/>
</dbReference>
<keyword evidence="1" id="KW-0805">Transcription regulation</keyword>
<gene>
    <name evidence="5" type="ORF">AAM4_0920</name>
</gene>
<dbReference type="GO" id="GO:0000976">
    <property type="term" value="F:transcription cis-regulatory region binding"/>
    <property type="evidence" value="ECO:0007669"/>
    <property type="project" value="TreeGrafter"/>
</dbReference>
<feature type="domain" description="HTH lacI-type" evidence="4">
    <location>
        <begin position="6"/>
        <end position="60"/>
    </location>
</feature>
<dbReference type="PROSITE" id="PS50932">
    <property type="entry name" value="HTH_LACI_2"/>
    <property type="match status" value="1"/>
</dbReference>
<dbReference type="Gene3D" id="1.10.260.40">
    <property type="entry name" value="lambda repressor-like DNA-binding domains"/>
    <property type="match status" value="1"/>
</dbReference>
<accession>A0A1L7RM94</accession>
<evidence type="ECO:0000313" key="5">
    <source>
        <dbReference type="EMBL" id="CED90752.1"/>
    </source>
</evidence>
<sequence>MPTDRPTIGDVARLAGVSKGTVSSAYSGRRPVSQDTRARIFQAAETLRWHPSSPARALATARTETIGLVLARNPQVIEADTFFARFIAGCETVLAPRHFGLALHVVDNEAAEDCAYQRLAAGRADGVILLDLSAHDRRLKLVHELGLPAVALGSGSHYEGKLHGASYVYCDDSEPMKQLVRLLARRGHTRIAHVSGPSRYVHTRARRAAFTAEMEAQGLEPGILREGDFTSVSGREITAELLAQDQPPTAICYSNDLMAIAGMSYAQHIGMLLPRDLSVTGFDDSDLAAQLSPPLTSVSTGAHERGRVVAEVLLDMLAGRAPISRGVGTTRVVERDSISAPRRP</sequence>
<dbReference type="PANTHER" id="PTHR30146">
    <property type="entry name" value="LACI-RELATED TRANSCRIPTIONAL REPRESSOR"/>
    <property type="match status" value="1"/>
</dbReference>
<dbReference type="PANTHER" id="PTHR30146:SF155">
    <property type="entry name" value="ALANINE RACEMASE"/>
    <property type="match status" value="1"/>
</dbReference>
<dbReference type="GO" id="GO:0003700">
    <property type="term" value="F:DNA-binding transcription factor activity"/>
    <property type="evidence" value="ECO:0007669"/>
    <property type="project" value="TreeGrafter"/>
</dbReference>
<dbReference type="SMART" id="SM00354">
    <property type="entry name" value="HTH_LACI"/>
    <property type="match status" value="1"/>
</dbReference>
<dbReference type="CDD" id="cd01392">
    <property type="entry name" value="HTH_LacI"/>
    <property type="match status" value="1"/>
</dbReference>
<organism evidence="5">
    <name type="scientific">Actinomyces succiniciruminis</name>
    <dbReference type="NCBI Taxonomy" id="1522002"/>
    <lineage>
        <taxon>Bacteria</taxon>
        <taxon>Bacillati</taxon>
        <taxon>Actinomycetota</taxon>
        <taxon>Actinomycetes</taxon>
        <taxon>Actinomycetales</taxon>
        <taxon>Actinomycetaceae</taxon>
        <taxon>Actinomyces</taxon>
    </lineage>
</organism>
<dbReference type="CDD" id="cd06267">
    <property type="entry name" value="PBP1_LacI_sugar_binding-like"/>
    <property type="match status" value="1"/>
</dbReference>
<name>A0A1L7RM94_9ACTO</name>
<dbReference type="Pfam" id="PF00356">
    <property type="entry name" value="LacI"/>
    <property type="match status" value="1"/>
</dbReference>
<keyword evidence="3" id="KW-0804">Transcription</keyword>
<dbReference type="AlphaFoldDB" id="A0A1L7RM94"/>
<dbReference type="Pfam" id="PF13377">
    <property type="entry name" value="Peripla_BP_3"/>
    <property type="match status" value="1"/>
</dbReference>
<dbReference type="SUPFAM" id="SSF53822">
    <property type="entry name" value="Periplasmic binding protein-like I"/>
    <property type="match status" value="1"/>
</dbReference>
<dbReference type="Gene3D" id="3.40.50.2300">
    <property type="match status" value="2"/>
</dbReference>